<dbReference type="PROSITE" id="PS51375">
    <property type="entry name" value="PPR"/>
    <property type="match status" value="5"/>
</dbReference>
<accession>A0AAW2VNY2</accession>
<dbReference type="FunFam" id="1.25.40.10:FF:000196">
    <property type="entry name" value="Pentatricopeptide repeat-containing protein At4g14850"/>
    <property type="match status" value="1"/>
</dbReference>
<feature type="repeat" description="PPR" evidence="2">
    <location>
        <begin position="219"/>
        <end position="253"/>
    </location>
</feature>
<keyword evidence="1" id="KW-0677">Repeat</keyword>
<organism evidence="3">
    <name type="scientific">Sesamum radiatum</name>
    <name type="common">Black benniseed</name>
    <dbReference type="NCBI Taxonomy" id="300843"/>
    <lineage>
        <taxon>Eukaryota</taxon>
        <taxon>Viridiplantae</taxon>
        <taxon>Streptophyta</taxon>
        <taxon>Embryophyta</taxon>
        <taxon>Tracheophyta</taxon>
        <taxon>Spermatophyta</taxon>
        <taxon>Magnoliopsida</taxon>
        <taxon>eudicotyledons</taxon>
        <taxon>Gunneridae</taxon>
        <taxon>Pentapetalae</taxon>
        <taxon>asterids</taxon>
        <taxon>lamiids</taxon>
        <taxon>Lamiales</taxon>
        <taxon>Pedaliaceae</taxon>
        <taxon>Sesamum</taxon>
    </lineage>
</organism>
<protein>
    <submittedName>
        <fullName evidence="3">Pentatricopeptide repeat-containing protein</fullName>
    </submittedName>
</protein>
<dbReference type="NCBIfam" id="TIGR00756">
    <property type="entry name" value="PPR"/>
    <property type="match status" value="4"/>
</dbReference>
<dbReference type="AlphaFoldDB" id="A0AAW2VNY2"/>
<feature type="repeat" description="PPR" evidence="2">
    <location>
        <begin position="415"/>
        <end position="449"/>
    </location>
</feature>
<comment type="caution">
    <text evidence="3">The sequence shown here is derived from an EMBL/GenBank/DDBJ whole genome shotgun (WGS) entry which is preliminary data.</text>
</comment>
<dbReference type="Pfam" id="PF20431">
    <property type="entry name" value="E_motif"/>
    <property type="match status" value="1"/>
</dbReference>
<dbReference type="InterPro" id="IPR002885">
    <property type="entry name" value="PPR_rpt"/>
</dbReference>
<dbReference type="GO" id="GO:0009451">
    <property type="term" value="P:RNA modification"/>
    <property type="evidence" value="ECO:0007669"/>
    <property type="project" value="InterPro"/>
</dbReference>
<feature type="repeat" description="PPR" evidence="2">
    <location>
        <begin position="317"/>
        <end position="351"/>
    </location>
</feature>
<reference evidence="3" key="2">
    <citation type="journal article" date="2024" name="Plant">
        <title>Genomic evolution and insights into agronomic trait innovations of Sesamum species.</title>
        <authorList>
            <person name="Miao H."/>
            <person name="Wang L."/>
            <person name="Qu L."/>
            <person name="Liu H."/>
            <person name="Sun Y."/>
            <person name="Le M."/>
            <person name="Wang Q."/>
            <person name="Wei S."/>
            <person name="Zheng Y."/>
            <person name="Lin W."/>
            <person name="Duan Y."/>
            <person name="Cao H."/>
            <person name="Xiong S."/>
            <person name="Wang X."/>
            <person name="Wei L."/>
            <person name="Li C."/>
            <person name="Ma Q."/>
            <person name="Ju M."/>
            <person name="Zhao R."/>
            <person name="Li G."/>
            <person name="Mu C."/>
            <person name="Tian Q."/>
            <person name="Mei H."/>
            <person name="Zhang T."/>
            <person name="Gao T."/>
            <person name="Zhang H."/>
        </authorList>
    </citation>
    <scope>NUCLEOTIDE SEQUENCE</scope>
    <source>
        <strain evidence="3">G02</strain>
    </source>
</reference>
<sequence length="624" mass="68892">MIEDQRCPPSLPTNSPTVDLTYTVSTALTACANLQETRVGAQLHAHSIQSGLKIFPHVTNTLLSLYAKSGDLVSIKRVYDEIKKPDVYSHTTFLSACAKLGEVDYACHVFDQMPHENVAVWNAMISGCAENGHDEIAFGFFLKMHVLGVKADNYTFASVLSLSSLQQFDFGRQVHSLIIKTGFLRTTSVVNSLVTMYFNCESVTDAYGVFEEVGCEIGDEITYNAIIAGLVNLEKDEDALSLFIDMQTVGLRPTELTFVSVMGACLFSKLASQVHGLAIKMSFEEYTSVSNAAISMYSNCGELDAACLVFRRLKEKDIVSWNAIIASYAQENLGKDAILAYLQMQRQGIEPDEFTFGSLLASSELLEVVEMIQAIVIKNSLILKVEVSNALLSAFSRNGEIEQASKIFCGVQSRNLISWNAMISGFLLNGLPANGLQQFFKMLLSGLRPNHYTLSLVLSICASTSDLHHGKQVHAYILKFGYFFHTSLGNALVALYSKCGSLNWSLRVFQNDEKNAVSWNSIISAYAQHEKARKLSGGLRLCNIQVQSDLIRPLLLQSFQLAAIQLGSIVAEFLLETGKDDPAVYVLLSNLYANAGKWEESATIRELMKKYNVMKQRGSSWITS</sequence>
<feature type="repeat" description="PPR" evidence="2">
    <location>
        <begin position="117"/>
        <end position="151"/>
    </location>
</feature>
<reference evidence="3" key="1">
    <citation type="submission" date="2020-06" db="EMBL/GenBank/DDBJ databases">
        <authorList>
            <person name="Li T."/>
            <person name="Hu X."/>
            <person name="Zhang T."/>
            <person name="Song X."/>
            <person name="Zhang H."/>
            <person name="Dai N."/>
            <person name="Sheng W."/>
            <person name="Hou X."/>
            <person name="Wei L."/>
        </authorList>
    </citation>
    <scope>NUCLEOTIDE SEQUENCE</scope>
    <source>
        <strain evidence="3">G02</strain>
        <tissue evidence="3">Leaf</tissue>
    </source>
</reference>
<dbReference type="GO" id="GO:0003723">
    <property type="term" value="F:RNA binding"/>
    <property type="evidence" value="ECO:0007669"/>
    <property type="project" value="InterPro"/>
</dbReference>
<feature type="repeat" description="PPR" evidence="2">
    <location>
        <begin position="86"/>
        <end position="116"/>
    </location>
</feature>
<gene>
    <name evidence="3" type="ORF">Sradi_0772900</name>
</gene>
<dbReference type="Gene3D" id="1.25.40.10">
    <property type="entry name" value="Tetratricopeptide repeat domain"/>
    <property type="match status" value="4"/>
</dbReference>
<proteinExistence type="predicted"/>
<dbReference type="Pfam" id="PF13041">
    <property type="entry name" value="PPR_2"/>
    <property type="match status" value="3"/>
</dbReference>
<name>A0AAW2VNY2_SESRA</name>
<dbReference type="InterPro" id="IPR046960">
    <property type="entry name" value="PPR_At4g14850-like_plant"/>
</dbReference>
<dbReference type="InterPro" id="IPR046848">
    <property type="entry name" value="E_motif"/>
</dbReference>
<dbReference type="Pfam" id="PF01535">
    <property type="entry name" value="PPR"/>
    <property type="match status" value="4"/>
</dbReference>
<evidence type="ECO:0000313" key="3">
    <source>
        <dbReference type="EMBL" id="KAL0431469.1"/>
    </source>
</evidence>
<dbReference type="PROSITE" id="PS51257">
    <property type="entry name" value="PROKAR_LIPOPROTEIN"/>
    <property type="match status" value="1"/>
</dbReference>
<dbReference type="PANTHER" id="PTHR24015">
    <property type="entry name" value="OS07G0578800 PROTEIN-RELATED"/>
    <property type="match status" value="1"/>
</dbReference>
<evidence type="ECO:0000256" key="1">
    <source>
        <dbReference type="ARBA" id="ARBA00022737"/>
    </source>
</evidence>
<dbReference type="EMBL" id="JACGWJ010000003">
    <property type="protein sequence ID" value="KAL0431469.1"/>
    <property type="molecule type" value="Genomic_DNA"/>
</dbReference>
<evidence type="ECO:0000256" key="2">
    <source>
        <dbReference type="PROSITE-ProRule" id="PRU00708"/>
    </source>
</evidence>
<dbReference type="InterPro" id="IPR011990">
    <property type="entry name" value="TPR-like_helical_dom_sf"/>
</dbReference>